<sequence>MSLDAMSAPLSASISVITGTVTAPTAINSSFIQPDFCTRHSLWRFLQDLPEDCLPDPWDFQSGYPQDPLTHLLDLSRGGPDVCHVDDSKVCPISDLNSSSSLWVVMETGTAGDDQQQQHRKTKSRIQQACDYCRTAHRKCGGGLPCNRCAKLSKICRYSSQKPAQRRLR</sequence>
<evidence type="ECO:0000313" key="3">
    <source>
        <dbReference type="Proteomes" id="UP000268093"/>
    </source>
</evidence>
<dbReference type="OrthoDB" id="2579025at2759"/>
<feature type="domain" description="Zn(2)-C6 fungal-type" evidence="1">
    <location>
        <begin position="129"/>
        <end position="158"/>
    </location>
</feature>
<evidence type="ECO:0000313" key="2">
    <source>
        <dbReference type="EMBL" id="RUP38280.1"/>
    </source>
</evidence>
<dbReference type="Pfam" id="PF00172">
    <property type="entry name" value="Zn_clus"/>
    <property type="match status" value="1"/>
</dbReference>
<reference evidence="2 3" key="1">
    <citation type="journal article" date="2018" name="New Phytol.">
        <title>Phylogenomics of Endogonaceae and evolution of mycorrhizas within Mucoromycota.</title>
        <authorList>
            <person name="Chang Y."/>
            <person name="Desiro A."/>
            <person name="Na H."/>
            <person name="Sandor L."/>
            <person name="Lipzen A."/>
            <person name="Clum A."/>
            <person name="Barry K."/>
            <person name="Grigoriev I.V."/>
            <person name="Martin F.M."/>
            <person name="Stajich J.E."/>
            <person name="Smith M.E."/>
            <person name="Bonito G."/>
            <person name="Spatafora J.W."/>
        </authorList>
    </citation>
    <scope>NUCLEOTIDE SEQUENCE [LARGE SCALE GENOMIC DNA]</scope>
    <source>
        <strain evidence="2 3">GMNB39</strain>
    </source>
</reference>
<protein>
    <recommendedName>
        <fullName evidence="1">Zn(2)-C6 fungal-type domain-containing protein</fullName>
    </recommendedName>
</protein>
<dbReference type="Proteomes" id="UP000268093">
    <property type="component" value="Unassembled WGS sequence"/>
</dbReference>
<dbReference type="InterPro" id="IPR036864">
    <property type="entry name" value="Zn2-C6_fun-type_DNA-bd_sf"/>
</dbReference>
<dbReference type="AlphaFoldDB" id="A0A433CI66"/>
<gene>
    <name evidence="2" type="ORF">BC936DRAFT_138410</name>
</gene>
<accession>A0A433CI66</accession>
<dbReference type="PROSITE" id="PS00463">
    <property type="entry name" value="ZN2_CY6_FUNGAL_1"/>
    <property type="match status" value="1"/>
</dbReference>
<keyword evidence="3" id="KW-1185">Reference proteome</keyword>
<proteinExistence type="predicted"/>
<dbReference type="SUPFAM" id="SSF57701">
    <property type="entry name" value="Zn2/Cys6 DNA-binding domain"/>
    <property type="match status" value="1"/>
</dbReference>
<dbReference type="GO" id="GO:0008270">
    <property type="term" value="F:zinc ion binding"/>
    <property type="evidence" value="ECO:0007669"/>
    <property type="project" value="InterPro"/>
</dbReference>
<dbReference type="EMBL" id="RBNI01013054">
    <property type="protein sequence ID" value="RUP38280.1"/>
    <property type="molecule type" value="Genomic_DNA"/>
</dbReference>
<dbReference type="CDD" id="cd00067">
    <property type="entry name" value="GAL4"/>
    <property type="match status" value="1"/>
</dbReference>
<dbReference type="SMART" id="SM00066">
    <property type="entry name" value="GAL4"/>
    <property type="match status" value="1"/>
</dbReference>
<dbReference type="InterPro" id="IPR001138">
    <property type="entry name" value="Zn2Cys6_DnaBD"/>
</dbReference>
<comment type="caution">
    <text evidence="2">The sequence shown here is derived from an EMBL/GenBank/DDBJ whole genome shotgun (WGS) entry which is preliminary data.</text>
</comment>
<dbReference type="PROSITE" id="PS50048">
    <property type="entry name" value="ZN2_CY6_FUNGAL_2"/>
    <property type="match status" value="1"/>
</dbReference>
<name>A0A433CI66_9FUNG</name>
<dbReference type="Gene3D" id="4.10.240.10">
    <property type="entry name" value="Zn(2)-C6 fungal-type DNA-binding domain"/>
    <property type="match status" value="1"/>
</dbReference>
<organism evidence="2 3">
    <name type="scientific">Jimgerdemannia flammicorona</name>
    <dbReference type="NCBI Taxonomy" id="994334"/>
    <lineage>
        <taxon>Eukaryota</taxon>
        <taxon>Fungi</taxon>
        <taxon>Fungi incertae sedis</taxon>
        <taxon>Mucoromycota</taxon>
        <taxon>Mucoromycotina</taxon>
        <taxon>Endogonomycetes</taxon>
        <taxon>Endogonales</taxon>
        <taxon>Endogonaceae</taxon>
        <taxon>Jimgerdemannia</taxon>
    </lineage>
</organism>
<evidence type="ECO:0000259" key="1">
    <source>
        <dbReference type="PROSITE" id="PS50048"/>
    </source>
</evidence>
<dbReference type="GO" id="GO:0000981">
    <property type="term" value="F:DNA-binding transcription factor activity, RNA polymerase II-specific"/>
    <property type="evidence" value="ECO:0007669"/>
    <property type="project" value="InterPro"/>
</dbReference>